<feature type="region of interest" description="Disordered" evidence="1">
    <location>
        <begin position="307"/>
        <end position="526"/>
    </location>
</feature>
<feature type="compositionally biased region" description="Basic and acidic residues" evidence="1">
    <location>
        <begin position="271"/>
        <end position="290"/>
    </location>
</feature>
<evidence type="ECO:0000256" key="1">
    <source>
        <dbReference type="SAM" id="MobiDB-lite"/>
    </source>
</evidence>
<feature type="compositionally biased region" description="Polar residues" evidence="1">
    <location>
        <begin position="161"/>
        <end position="174"/>
    </location>
</feature>
<feature type="compositionally biased region" description="Acidic residues" evidence="1">
    <location>
        <begin position="440"/>
        <end position="459"/>
    </location>
</feature>
<dbReference type="AlphaFoldDB" id="A0A6A6GC00"/>
<feature type="compositionally biased region" description="Low complexity" evidence="1">
    <location>
        <begin position="339"/>
        <end position="349"/>
    </location>
</feature>
<feature type="compositionally biased region" description="Acidic residues" evidence="1">
    <location>
        <begin position="509"/>
        <end position="525"/>
    </location>
</feature>
<feature type="compositionally biased region" description="Basic residues" evidence="1">
    <location>
        <begin position="14"/>
        <end position="24"/>
    </location>
</feature>
<dbReference type="OrthoDB" id="6513042at2759"/>
<sequence length="555" mass="60569">MSTKQKSFFDQKSKKSVRNFHSYRKHADDRGATYRDPVPVRRSAIAASEEAKSKLGAYKLNMAPIASPQRSQGKENSKHFLGQSPMRKNCSFAAEVDAKNDTAYYLPPSTPAVRLPLADLLGNNEEIVKELPQKEDSPELNWVTNSQHPDFTPGKRRKRAASSSPATSSQNEASSHFGPRAPLDLHQIQQALKTPKADPAADLWTRYNALNDSEDHAVARLPSLAHLLQDSSPQSLPRTPGGSIGGLRRWASCGNEWPASKSKRRRTNGVFRDRDQSSHEDALPSREHSNGSRLGAMVDRVQANLAHEKPAKRLQDPSSSSPLPDKGSFDSNGPESPVNRAASRSSNARTSHGDHVQAPAAVSNPTTTDEADQSSDYGDDNIDLDEFALDEASPAGLRSESKGGQVDICQDSGYQEESEAIDNSHGGDSHNIYAGHLPTIDEESDEFGEDDDITAEDLETALTQIEKLATQKQRSSNIGPQYDGHNDQSRAERPSIKNRPAPKFTSNDHDDDDDEFGELDADEESFAAAEIAATQAYRASVGSQASVRQSNIPRV</sequence>
<feature type="region of interest" description="Disordered" evidence="1">
    <location>
        <begin position="230"/>
        <end position="294"/>
    </location>
</feature>
<reference evidence="3" key="1">
    <citation type="journal article" date="2020" name="Stud. Mycol.">
        <title>101 Dothideomycetes genomes: A test case for predicting lifestyles and emergence of pathogens.</title>
        <authorList>
            <person name="Haridas S."/>
            <person name="Albert R."/>
            <person name="Binder M."/>
            <person name="Bloem J."/>
            <person name="LaButti K."/>
            <person name="Salamov A."/>
            <person name="Andreopoulos B."/>
            <person name="Baker S."/>
            <person name="Barry K."/>
            <person name="Bills G."/>
            <person name="Bluhm B."/>
            <person name="Cannon C."/>
            <person name="Castanera R."/>
            <person name="Culley D."/>
            <person name="Daum C."/>
            <person name="Ezra D."/>
            <person name="Gonzalez J."/>
            <person name="Henrissat B."/>
            <person name="Kuo A."/>
            <person name="Liang C."/>
            <person name="Lipzen A."/>
            <person name="Lutzoni F."/>
            <person name="Magnuson J."/>
            <person name="Mondo S."/>
            <person name="Nolan M."/>
            <person name="Ohm R."/>
            <person name="Pangilinan J."/>
            <person name="Park H.-J."/>
            <person name="Ramirez L."/>
            <person name="Alfaro M."/>
            <person name="Sun H."/>
            <person name="Tritt A."/>
            <person name="Yoshinaga Y."/>
            <person name="Zwiers L.-H."/>
            <person name="Turgeon B."/>
            <person name="Goodwin S."/>
            <person name="Spatafora J."/>
            <person name="Crous P."/>
            <person name="Grigoriev I."/>
        </authorList>
    </citation>
    <scope>NUCLEOTIDE SEQUENCE [LARGE SCALE GENOMIC DNA]</scope>
    <source>
        <strain evidence="3">CECT 20119</strain>
    </source>
</reference>
<keyword evidence="3" id="KW-1185">Reference proteome</keyword>
<feature type="compositionally biased region" description="Polar residues" evidence="1">
    <location>
        <begin position="470"/>
        <end position="479"/>
    </location>
</feature>
<feature type="compositionally biased region" description="Basic and acidic residues" evidence="1">
    <location>
        <begin position="484"/>
        <end position="495"/>
    </location>
</feature>
<evidence type="ECO:0000313" key="3">
    <source>
        <dbReference type="Proteomes" id="UP000799538"/>
    </source>
</evidence>
<accession>A0A6A6GC00</accession>
<evidence type="ECO:0000313" key="2">
    <source>
        <dbReference type="EMBL" id="KAF2223148.1"/>
    </source>
</evidence>
<feature type="region of interest" description="Disordered" evidence="1">
    <location>
        <begin position="1"/>
        <end position="47"/>
    </location>
</feature>
<feature type="region of interest" description="Disordered" evidence="1">
    <location>
        <begin position="131"/>
        <end position="180"/>
    </location>
</feature>
<organism evidence="2 3">
    <name type="scientific">Elsinoe ampelina</name>
    <dbReference type="NCBI Taxonomy" id="302913"/>
    <lineage>
        <taxon>Eukaryota</taxon>
        <taxon>Fungi</taxon>
        <taxon>Dikarya</taxon>
        <taxon>Ascomycota</taxon>
        <taxon>Pezizomycotina</taxon>
        <taxon>Dothideomycetes</taxon>
        <taxon>Dothideomycetidae</taxon>
        <taxon>Myriangiales</taxon>
        <taxon>Elsinoaceae</taxon>
        <taxon>Elsinoe</taxon>
    </lineage>
</organism>
<feature type="region of interest" description="Disordered" evidence="1">
    <location>
        <begin position="63"/>
        <end position="86"/>
    </location>
</feature>
<feature type="compositionally biased region" description="Acidic residues" evidence="1">
    <location>
        <begin position="369"/>
        <end position="389"/>
    </location>
</feature>
<dbReference type="EMBL" id="ML992507">
    <property type="protein sequence ID" value="KAF2223148.1"/>
    <property type="molecule type" value="Genomic_DNA"/>
</dbReference>
<name>A0A6A6GC00_9PEZI</name>
<dbReference type="Proteomes" id="UP000799538">
    <property type="component" value="Unassembled WGS sequence"/>
</dbReference>
<proteinExistence type="predicted"/>
<protein>
    <submittedName>
        <fullName evidence="2">Uncharacterized protein</fullName>
    </submittedName>
</protein>
<gene>
    <name evidence="2" type="ORF">BDZ85DRAFT_263074</name>
</gene>